<protein>
    <recommendedName>
        <fullName evidence="3">HNH endonuclease</fullName>
    </recommendedName>
</protein>
<reference evidence="1 2" key="1">
    <citation type="submission" date="2021-01" db="EMBL/GenBank/DDBJ databases">
        <title>Whole genome shotgun sequence of Actinoplanes lobatus NBRC 12513.</title>
        <authorList>
            <person name="Komaki H."/>
            <person name="Tamura T."/>
        </authorList>
    </citation>
    <scope>NUCLEOTIDE SEQUENCE [LARGE SCALE GENOMIC DNA]</scope>
    <source>
        <strain evidence="1 2">NBRC 12513</strain>
    </source>
</reference>
<proteinExistence type="predicted"/>
<dbReference type="Gene3D" id="1.10.30.50">
    <property type="match status" value="1"/>
</dbReference>
<evidence type="ECO:0008006" key="3">
    <source>
        <dbReference type="Google" id="ProtNLM"/>
    </source>
</evidence>
<name>A0ABQ4AQV8_9ACTN</name>
<accession>A0ABQ4AQV8</accession>
<dbReference type="Proteomes" id="UP000631312">
    <property type="component" value="Unassembled WGS sequence"/>
</dbReference>
<gene>
    <name evidence="1" type="ORF">Alo02nite_62840</name>
</gene>
<evidence type="ECO:0000313" key="2">
    <source>
        <dbReference type="Proteomes" id="UP000631312"/>
    </source>
</evidence>
<organism evidence="1 2">
    <name type="scientific">Actinoplanes lobatus</name>
    <dbReference type="NCBI Taxonomy" id="113568"/>
    <lineage>
        <taxon>Bacteria</taxon>
        <taxon>Bacillati</taxon>
        <taxon>Actinomycetota</taxon>
        <taxon>Actinomycetes</taxon>
        <taxon>Micromonosporales</taxon>
        <taxon>Micromonosporaceae</taxon>
        <taxon>Actinoplanes</taxon>
    </lineage>
</organism>
<keyword evidence="2" id="KW-1185">Reference proteome</keyword>
<dbReference type="EMBL" id="BOMP01000106">
    <property type="protein sequence ID" value="GIE43386.1"/>
    <property type="molecule type" value="Genomic_DNA"/>
</dbReference>
<evidence type="ECO:0000313" key="1">
    <source>
        <dbReference type="EMBL" id="GIE43386.1"/>
    </source>
</evidence>
<comment type="caution">
    <text evidence="1">The sequence shown here is derived from an EMBL/GenBank/DDBJ whole genome shotgun (WGS) entry which is preliminary data.</text>
</comment>
<sequence>MIVRFIHREELARPLTEALFRRQIQAAATGDVAKEWENFRKTVAGNAVAERLAFMAGTRARCYYCSDSRGTDIEHFKPIVGYSEEAFKWKNFLYVCTGCNRYKSNKFPVDSLGKPLLINPTWCDPWRFLFLDTATGVVVERDLGGTLDPRAVETLKIIKTLSTEAAEEGRSRVIRRLAYAAEEVLAGSNEAKVCQRLAREVADDDFGISRWFAIWDGADEAPFSLIRTGNHSVWRSFVRWSTRRY</sequence>